<dbReference type="Proteomes" id="UP000018745">
    <property type="component" value="Chromosome"/>
</dbReference>
<keyword evidence="2" id="KW-1185">Reference proteome</keyword>
<organism evidence="1 2">
    <name type="scientific">Mycoplasma ovis str. Michigan</name>
    <dbReference type="NCBI Taxonomy" id="1415773"/>
    <lineage>
        <taxon>Bacteria</taxon>
        <taxon>Bacillati</taxon>
        <taxon>Mycoplasmatota</taxon>
        <taxon>Mollicutes</taxon>
        <taxon>Mycoplasmataceae</taxon>
        <taxon>Mycoplasma</taxon>
    </lineage>
</organism>
<name>A0ABN4BQN3_9MOLU</name>
<sequence>MKKLMEEGSCKISKGHRGGGSLYSCLFLDKEENLVPSLYLLWCSSWTEPLKIQKIKSISYTKMQFDDGQNKSGYYFPPMWMKRNVDINPEKDCRKKEGSVNDIVCKNSSNSQEINIF</sequence>
<reference evidence="1 2" key="1">
    <citation type="journal article" date="2014" name="Genome Announc.">
        <title>Complete Genome Sequence of Mycoplasma ovis Strain Michigan, a Hemoplasma of Sheep with Two Distinct 16S rRNA Genes.</title>
        <authorList>
            <person name="Deshuillers P.L."/>
            <person name="Santos A.P."/>
            <person name="do Nascimento N.C."/>
            <person name="Hampel J.A."/>
            <person name="Bergin I.L."/>
            <person name="Dyson M.C."/>
            <person name="Messick J.B."/>
        </authorList>
    </citation>
    <scope>NUCLEOTIDE SEQUENCE [LARGE SCALE GENOMIC DNA]</scope>
    <source>
        <strain evidence="1 2">Michigan</strain>
    </source>
</reference>
<gene>
    <name evidence="1" type="ORF">OVS_01065</name>
</gene>
<dbReference type="EMBL" id="CP006935">
    <property type="protein sequence ID" value="AHC40174.1"/>
    <property type="molecule type" value="Genomic_DNA"/>
</dbReference>
<proteinExistence type="predicted"/>
<accession>A0ABN4BQN3</accession>
<evidence type="ECO:0000313" key="1">
    <source>
        <dbReference type="EMBL" id="AHC40174.1"/>
    </source>
</evidence>
<protein>
    <submittedName>
        <fullName evidence="1">Uncharacterized protein</fullName>
    </submittedName>
</protein>
<evidence type="ECO:0000313" key="2">
    <source>
        <dbReference type="Proteomes" id="UP000018745"/>
    </source>
</evidence>